<sequence length="144" mass="15473">MSTVAQIMTKGPKTIGPKVSIASAAKAMRQRRVGSLFIKKGKQLVGIVTDTDIVRRAVASGKPLGKMTVEKIMTAPVCTIEGSASIDDAQSMMAELGVRHLGVSKNGEITGVISVRDVLSFYKRYAQSKISTEISYDEPKITQD</sequence>
<organism evidence="4 5">
    <name type="scientific">Candidatus Nitrospira nitrosa</name>
    <dbReference type="NCBI Taxonomy" id="1742972"/>
    <lineage>
        <taxon>Bacteria</taxon>
        <taxon>Pseudomonadati</taxon>
        <taxon>Nitrospirota</taxon>
        <taxon>Nitrospiria</taxon>
        <taxon>Nitrospirales</taxon>
        <taxon>Nitrospiraceae</taxon>
        <taxon>Nitrospira</taxon>
    </lineage>
</organism>
<dbReference type="PANTHER" id="PTHR43080:SF2">
    <property type="entry name" value="CBS DOMAIN-CONTAINING PROTEIN"/>
    <property type="match status" value="1"/>
</dbReference>
<protein>
    <recommendedName>
        <fullName evidence="3">CBS domain-containing protein</fullName>
    </recommendedName>
</protein>
<dbReference type="EMBL" id="CZQA01000009">
    <property type="protein sequence ID" value="CUS36695.1"/>
    <property type="molecule type" value="Genomic_DNA"/>
</dbReference>
<dbReference type="SUPFAM" id="SSF54631">
    <property type="entry name" value="CBS-domain pair"/>
    <property type="match status" value="1"/>
</dbReference>
<dbReference type="InterPro" id="IPR051257">
    <property type="entry name" value="Diverse_CBS-Domain"/>
</dbReference>
<feature type="domain" description="CBS" evidence="3">
    <location>
        <begin position="73"/>
        <end position="130"/>
    </location>
</feature>
<evidence type="ECO:0000313" key="5">
    <source>
        <dbReference type="Proteomes" id="UP000199032"/>
    </source>
</evidence>
<dbReference type="SMART" id="SM00116">
    <property type="entry name" value="CBS"/>
    <property type="match status" value="2"/>
</dbReference>
<dbReference type="RefSeq" id="WP_090749235.1">
    <property type="nucleotide sequence ID" value="NZ_CZQA01000009.1"/>
</dbReference>
<accession>A0A0S4LGI3</accession>
<keyword evidence="1 2" id="KW-0129">CBS domain</keyword>
<dbReference type="InterPro" id="IPR000644">
    <property type="entry name" value="CBS_dom"/>
</dbReference>
<dbReference type="Gene3D" id="3.10.580.10">
    <property type="entry name" value="CBS-domain"/>
    <property type="match status" value="1"/>
</dbReference>
<dbReference type="PROSITE" id="PS51371">
    <property type="entry name" value="CBS"/>
    <property type="match status" value="2"/>
</dbReference>
<name>A0A0S4LGI3_9BACT</name>
<gene>
    <name evidence="4" type="ORF">COMA1_30191</name>
</gene>
<dbReference type="PANTHER" id="PTHR43080">
    <property type="entry name" value="CBS DOMAIN-CONTAINING PROTEIN CBSX3, MITOCHONDRIAL"/>
    <property type="match status" value="1"/>
</dbReference>
<evidence type="ECO:0000259" key="3">
    <source>
        <dbReference type="PROSITE" id="PS51371"/>
    </source>
</evidence>
<dbReference type="STRING" id="1742972.COMA1_30191"/>
<dbReference type="OrthoDB" id="9802114at2"/>
<keyword evidence="5" id="KW-1185">Reference proteome</keyword>
<proteinExistence type="predicted"/>
<dbReference type="AlphaFoldDB" id="A0A0S4LGI3"/>
<dbReference type="InterPro" id="IPR046342">
    <property type="entry name" value="CBS_dom_sf"/>
</dbReference>
<evidence type="ECO:0000313" key="4">
    <source>
        <dbReference type="EMBL" id="CUS36695.1"/>
    </source>
</evidence>
<reference evidence="4 5" key="1">
    <citation type="submission" date="2015-10" db="EMBL/GenBank/DDBJ databases">
        <authorList>
            <person name="Gilbert D.G."/>
        </authorList>
    </citation>
    <scope>NUCLEOTIDE SEQUENCE [LARGE SCALE GENOMIC DNA]</scope>
    <source>
        <strain evidence="4">COMA1</strain>
    </source>
</reference>
<evidence type="ECO:0000256" key="2">
    <source>
        <dbReference type="PROSITE-ProRule" id="PRU00703"/>
    </source>
</evidence>
<feature type="domain" description="CBS" evidence="3">
    <location>
        <begin position="8"/>
        <end position="64"/>
    </location>
</feature>
<dbReference type="Pfam" id="PF00571">
    <property type="entry name" value="CBS"/>
    <property type="match status" value="2"/>
</dbReference>
<dbReference type="Proteomes" id="UP000199032">
    <property type="component" value="Unassembled WGS sequence"/>
</dbReference>
<evidence type="ECO:0000256" key="1">
    <source>
        <dbReference type="ARBA" id="ARBA00023122"/>
    </source>
</evidence>